<accession>A0A9P0B428</accession>
<dbReference type="Proteomes" id="UP001154078">
    <property type="component" value="Chromosome 4"/>
</dbReference>
<proteinExistence type="predicted"/>
<evidence type="ECO:0000313" key="7">
    <source>
        <dbReference type="Proteomes" id="UP001154078"/>
    </source>
</evidence>
<protein>
    <recommendedName>
        <fullName evidence="8">Tetraspanin</fullName>
    </recommendedName>
</protein>
<evidence type="ECO:0000313" key="6">
    <source>
        <dbReference type="EMBL" id="CAH0554491.1"/>
    </source>
</evidence>
<keyword evidence="4 5" id="KW-0472">Membrane</keyword>
<evidence type="ECO:0000256" key="2">
    <source>
        <dbReference type="ARBA" id="ARBA00022692"/>
    </source>
</evidence>
<evidence type="ECO:0000256" key="3">
    <source>
        <dbReference type="ARBA" id="ARBA00022989"/>
    </source>
</evidence>
<gene>
    <name evidence="6" type="ORF">MELIAE_LOCUS6072</name>
</gene>
<dbReference type="Pfam" id="PF00335">
    <property type="entry name" value="Tetraspanin"/>
    <property type="match status" value="1"/>
</dbReference>
<keyword evidence="3 5" id="KW-1133">Transmembrane helix</keyword>
<evidence type="ECO:0000256" key="1">
    <source>
        <dbReference type="ARBA" id="ARBA00004141"/>
    </source>
</evidence>
<organism evidence="6 7">
    <name type="scientific">Brassicogethes aeneus</name>
    <name type="common">Rape pollen beetle</name>
    <name type="synonym">Meligethes aeneus</name>
    <dbReference type="NCBI Taxonomy" id="1431903"/>
    <lineage>
        <taxon>Eukaryota</taxon>
        <taxon>Metazoa</taxon>
        <taxon>Ecdysozoa</taxon>
        <taxon>Arthropoda</taxon>
        <taxon>Hexapoda</taxon>
        <taxon>Insecta</taxon>
        <taxon>Pterygota</taxon>
        <taxon>Neoptera</taxon>
        <taxon>Endopterygota</taxon>
        <taxon>Coleoptera</taxon>
        <taxon>Polyphaga</taxon>
        <taxon>Cucujiformia</taxon>
        <taxon>Nitidulidae</taxon>
        <taxon>Meligethinae</taxon>
        <taxon>Brassicogethes</taxon>
    </lineage>
</organism>
<keyword evidence="7" id="KW-1185">Reference proteome</keyword>
<comment type="subcellular location">
    <subcellularLocation>
        <location evidence="1">Membrane</location>
        <topology evidence="1">Multi-pass membrane protein</topology>
    </subcellularLocation>
</comment>
<dbReference type="EMBL" id="OV121135">
    <property type="protein sequence ID" value="CAH0554491.1"/>
    <property type="molecule type" value="Genomic_DNA"/>
</dbReference>
<dbReference type="PRINTS" id="PR00259">
    <property type="entry name" value="TMFOUR"/>
</dbReference>
<dbReference type="GO" id="GO:0005886">
    <property type="term" value="C:plasma membrane"/>
    <property type="evidence" value="ECO:0007669"/>
    <property type="project" value="TreeGrafter"/>
</dbReference>
<feature type="transmembrane region" description="Helical" evidence="5">
    <location>
        <begin position="183"/>
        <end position="206"/>
    </location>
</feature>
<dbReference type="PANTHER" id="PTHR19282">
    <property type="entry name" value="TETRASPANIN"/>
    <property type="match status" value="1"/>
</dbReference>
<feature type="transmembrane region" description="Helical" evidence="5">
    <location>
        <begin position="50"/>
        <end position="72"/>
    </location>
</feature>
<evidence type="ECO:0000256" key="4">
    <source>
        <dbReference type="ARBA" id="ARBA00023136"/>
    </source>
</evidence>
<reference evidence="6" key="1">
    <citation type="submission" date="2021-12" db="EMBL/GenBank/DDBJ databases">
        <authorList>
            <person name="King R."/>
        </authorList>
    </citation>
    <scope>NUCLEOTIDE SEQUENCE</scope>
</reference>
<dbReference type="OrthoDB" id="71600at2759"/>
<dbReference type="InterPro" id="IPR018499">
    <property type="entry name" value="Tetraspanin/Peripherin"/>
</dbReference>
<feature type="transmembrane region" description="Helical" evidence="5">
    <location>
        <begin position="15"/>
        <end position="38"/>
    </location>
</feature>
<name>A0A9P0B428_BRAAE</name>
<feature type="transmembrane region" description="Helical" evidence="5">
    <location>
        <begin position="78"/>
        <end position="101"/>
    </location>
</feature>
<dbReference type="PANTHER" id="PTHR19282:SF521">
    <property type="entry name" value="IP01817P-RELATED"/>
    <property type="match status" value="1"/>
</dbReference>
<dbReference type="AlphaFoldDB" id="A0A9P0B428"/>
<keyword evidence="2 5" id="KW-0812">Transmembrane</keyword>
<sequence length="220" mass="24557">MGCASGFVKVILQTANVLLCLAGLVLIAIGGFALTNVCKYDLQSFQLGPIFTIVVGSIIFLISLMGCFGVFQENSWMLSSYVVLLLGIFIVQVGLGIYSFMEINNDYQLQHTITKQLDIIYKNDKDHEFKNMIEKGLQCCIIYYDNNYDGFITSALGRPICMDPTVLTCDKTIFNLIRASFKYIAFTLLGMLITQLICSVFAIILVNSIKNEKGQILHIK</sequence>
<evidence type="ECO:0000256" key="5">
    <source>
        <dbReference type="SAM" id="Phobius"/>
    </source>
</evidence>
<evidence type="ECO:0008006" key="8">
    <source>
        <dbReference type="Google" id="ProtNLM"/>
    </source>
</evidence>